<name>A0A0M3HW98_ASCLU</name>
<protein>
    <submittedName>
        <fullName evidence="2">Secreted protein</fullName>
    </submittedName>
</protein>
<dbReference type="AlphaFoldDB" id="A0A0M3HW98"/>
<accession>A0A0M3HW98</accession>
<organism evidence="1 2">
    <name type="scientific">Ascaris lumbricoides</name>
    <name type="common">Giant roundworm</name>
    <dbReference type="NCBI Taxonomy" id="6252"/>
    <lineage>
        <taxon>Eukaryota</taxon>
        <taxon>Metazoa</taxon>
        <taxon>Ecdysozoa</taxon>
        <taxon>Nematoda</taxon>
        <taxon>Chromadorea</taxon>
        <taxon>Rhabditida</taxon>
        <taxon>Spirurina</taxon>
        <taxon>Ascaridomorpha</taxon>
        <taxon>Ascaridoidea</taxon>
        <taxon>Ascarididae</taxon>
        <taxon>Ascaris</taxon>
    </lineage>
</organism>
<evidence type="ECO:0000313" key="1">
    <source>
        <dbReference type="Proteomes" id="UP000036681"/>
    </source>
</evidence>
<reference evidence="2" key="1">
    <citation type="submission" date="2017-02" db="UniProtKB">
        <authorList>
            <consortium name="WormBaseParasite"/>
        </authorList>
    </citation>
    <scope>IDENTIFICATION</scope>
</reference>
<dbReference type="Proteomes" id="UP000036681">
    <property type="component" value="Unplaced"/>
</dbReference>
<proteinExistence type="predicted"/>
<keyword evidence="1" id="KW-1185">Reference proteome</keyword>
<dbReference type="WBParaSite" id="ALUE_0000738001-mRNA-1">
    <property type="protein sequence ID" value="ALUE_0000738001-mRNA-1"/>
    <property type="gene ID" value="ALUE_0000738001"/>
</dbReference>
<sequence length="63" mass="7248">MFNRKPTTALLTSSSLSILFIWLKLRDIKTMSSANLKCEVFSHPRSRPCFANLARRSRAVKLH</sequence>
<evidence type="ECO:0000313" key="2">
    <source>
        <dbReference type="WBParaSite" id="ALUE_0000738001-mRNA-1"/>
    </source>
</evidence>